<protein>
    <recommendedName>
        <fullName evidence="4">S-adenosyl methyltransferase</fullName>
    </recommendedName>
</protein>
<dbReference type="InterPro" id="IPR029063">
    <property type="entry name" value="SAM-dependent_MTases_sf"/>
</dbReference>
<proteinExistence type="predicted"/>
<dbReference type="InterPro" id="IPR006764">
    <property type="entry name" value="SAM_dep_MeTrfase_SAV2177_type"/>
</dbReference>
<name>A0A231GWL2_9NOCA</name>
<dbReference type="Gene3D" id="3.40.50.150">
    <property type="entry name" value="Vaccinia Virus protein VP39"/>
    <property type="match status" value="1"/>
</dbReference>
<dbReference type="CDD" id="cd02440">
    <property type="entry name" value="AdoMet_MTases"/>
    <property type="match status" value="1"/>
</dbReference>
<evidence type="ECO:0008006" key="4">
    <source>
        <dbReference type="Google" id="ProtNLM"/>
    </source>
</evidence>
<feature type="region of interest" description="Disordered" evidence="1">
    <location>
        <begin position="251"/>
        <end position="273"/>
    </location>
</feature>
<sequence>MSGVQPLLPDWAADDIDPRIPSPARVYDYLLGGFANFEVDRSVAAQMIEVIPEVPRTARANRAFLQRAVGFLAEAGIDQFLDLGSGIPTAGNVHEIAQRVVPGARVVYVDIDPVAVTMSRKLLADNPNATAVHGDFTDIDGVLEHPQVRELLDFDRPVAVLLVSMLHFVADDDLAATVFERLRATIASGSYLALSHLTSEGPPEQMDRMLAVTERVTGRGDRLRTRAEIMELLGDLVLVEPGLEYLARWRPDPDEPLPEVRPLDGYAGVARKP</sequence>
<evidence type="ECO:0000313" key="3">
    <source>
        <dbReference type="Proteomes" id="UP000215506"/>
    </source>
</evidence>
<comment type="caution">
    <text evidence="2">The sequence shown here is derived from an EMBL/GenBank/DDBJ whole genome shotgun (WGS) entry which is preliminary data.</text>
</comment>
<gene>
    <name evidence="2" type="ORF">B7C42_06986</name>
</gene>
<evidence type="ECO:0000256" key="1">
    <source>
        <dbReference type="SAM" id="MobiDB-lite"/>
    </source>
</evidence>
<dbReference type="Pfam" id="PF04672">
    <property type="entry name" value="Methyltransf_19"/>
    <property type="match status" value="1"/>
</dbReference>
<dbReference type="EMBL" id="NGAF01000024">
    <property type="protein sequence ID" value="OXR41020.1"/>
    <property type="molecule type" value="Genomic_DNA"/>
</dbReference>
<dbReference type="SUPFAM" id="SSF53335">
    <property type="entry name" value="S-adenosyl-L-methionine-dependent methyltransferases"/>
    <property type="match status" value="1"/>
</dbReference>
<dbReference type="Proteomes" id="UP000215506">
    <property type="component" value="Unassembled WGS sequence"/>
</dbReference>
<dbReference type="AlphaFoldDB" id="A0A231GWL2"/>
<accession>A0A231GWL2</accession>
<dbReference type="PIRSF" id="PIRSF017393">
    <property type="entry name" value="MTase_SAV2177"/>
    <property type="match status" value="1"/>
</dbReference>
<reference evidence="2 3" key="1">
    <citation type="submission" date="2017-07" db="EMBL/GenBank/DDBJ databases">
        <title>First draft Genome Sequence of Nocardia cerradoensis isolated from human infection.</title>
        <authorList>
            <person name="Carrasco G."/>
        </authorList>
    </citation>
    <scope>NUCLEOTIDE SEQUENCE [LARGE SCALE GENOMIC DNA]</scope>
    <source>
        <strain evidence="2 3">CNM20130759</strain>
    </source>
</reference>
<evidence type="ECO:0000313" key="2">
    <source>
        <dbReference type="EMBL" id="OXR41020.1"/>
    </source>
</evidence>
<organism evidence="2 3">
    <name type="scientific">Nocardia cerradoensis</name>
    <dbReference type="NCBI Taxonomy" id="85688"/>
    <lineage>
        <taxon>Bacteria</taxon>
        <taxon>Bacillati</taxon>
        <taxon>Actinomycetota</taxon>
        <taxon>Actinomycetes</taxon>
        <taxon>Mycobacteriales</taxon>
        <taxon>Nocardiaceae</taxon>
        <taxon>Nocardia</taxon>
    </lineage>
</organism>
<keyword evidence="3" id="KW-1185">Reference proteome</keyword>